<keyword evidence="1" id="KW-0472">Membrane</keyword>
<evidence type="ECO:0000313" key="3">
    <source>
        <dbReference type="Proteomes" id="UP000053776"/>
    </source>
</evidence>
<dbReference type="Proteomes" id="UP000053776">
    <property type="component" value="Unassembled WGS sequence"/>
</dbReference>
<dbReference type="EMBL" id="KQ235090">
    <property type="protein sequence ID" value="KMZ91104.1"/>
    <property type="molecule type" value="Genomic_DNA"/>
</dbReference>
<organism evidence="2 3">
    <name type="scientific">Plasmodium vivax Mauritania I</name>
    <dbReference type="NCBI Taxonomy" id="1035515"/>
    <lineage>
        <taxon>Eukaryota</taxon>
        <taxon>Sar</taxon>
        <taxon>Alveolata</taxon>
        <taxon>Apicomplexa</taxon>
        <taxon>Aconoidasida</taxon>
        <taxon>Haemosporida</taxon>
        <taxon>Plasmodiidae</taxon>
        <taxon>Plasmodium</taxon>
        <taxon>Plasmodium (Plasmodium)</taxon>
    </lineage>
</organism>
<protein>
    <submittedName>
        <fullName evidence="2">Uncharacterized protein</fullName>
    </submittedName>
</protein>
<evidence type="ECO:0000256" key="1">
    <source>
        <dbReference type="SAM" id="Phobius"/>
    </source>
</evidence>
<keyword evidence="1" id="KW-1133">Transmembrane helix</keyword>
<dbReference type="AlphaFoldDB" id="A0A0J9T7N0"/>
<evidence type="ECO:0000313" key="2">
    <source>
        <dbReference type="EMBL" id="KMZ91104.1"/>
    </source>
</evidence>
<reference evidence="2 3" key="1">
    <citation type="submission" date="2011-08" db="EMBL/GenBank/DDBJ databases">
        <title>The Genome Sequence of Plasmodium vivax Mauritania I.</title>
        <authorList>
            <consortium name="The Broad Institute Genome Sequencing Platform"/>
            <consortium name="The Broad Institute Genome Sequencing Center for Infectious Disease"/>
            <person name="Neafsey D."/>
            <person name="Carlton J."/>
            <person name="Barnwell J."/>
            <person name="Collins W."/>
            <person name="Escalante A."/>
            <person name="Mullikin J."/>
            <person name="Saul A."/>
            <person name="Guigo R."/>
            <person name="Camara F."/>
            <person name="Young S.K."/>
            <person name="Zeng Q."/>
            <person name="Gargeya S."/>
            <person name="Fitzgerald M."/>
            <person name="Haas B."/>
            <person name="Abouelleil A."/>
            <person name="Alvarado L."/>
            <person name="Arachchi H.M."/>
            <person name="Berlin A."/>
            <person name="Brown A."/>
            <person name="Chapman S.B."/>
            <person name="Chen Z."/>
            <person name="Dunbar C."/>
            <person name="Freedman E."/>
            <person name="Gearin G."/>
            <person name="Gellesch M."/>
            <person name="Goldberg J."/>
            <person name="Griggs A."/>
            <person name="Gujja S."/>
            <person name="Heiman D."/>
            <person name="Howarth C."/>
            <person name="Larson L."/>
            <person name="Lui A."/>
            <person name="MacDonald P.J.P."/>
            <person name="Montmayeur A."/>
            <person name="Murphy C."/>
            <person name="Neiman D."/>
            <person name="Pearson M."/>
            <person name="Priest M."/>
            <person name="Roberts A."/>
            <person name="Saif S."/>
            <person name="Shea T."/>
            <person name="Shenoy N."/>
            <person name="Sisk P."/>
            <person name="Stolte C."/>
            <person name="Sykes S."/>
            <person name="Wortman J."/>
            <person name="Nusbaum C."/>
            <person name="Birren B."/>
        </authorList>
    </citation>
    <scope>NUCLEOTIDE SEQUENCE [LARGE SCALE GENOMIC DNA]</scope>
    <source>
        <strain evidence="2 3">Mauritania I</strain>
    </source>
</reference>
<sequence length="266" mass="31950">MEHASKHDVSDQLEEYDSICTVIPYDGDLKKLIHNNVCQQFQYLFHLLSHSPDDERKINLTESDYEFMNFWLNYKLRYFDINDSDVLEKFYTNLKLNGKNIKEDETLKKYIYHIDDNLYENMDILYTLHNNFSKIYKNEKIACEDKVSCSKYTNVCNEKYKKGIYKCSPYNKSKFCLKLEDLKSKYEKIQNVKSLRYNFTLSELITLPTYYQAVKELGSVFEIWKDVIISGISILSIILGLFLILLYFYKVNILFNQYMWANYIYY</sequence>
<accession>A0A0J9T7N0</accession>
<name>A0A0J9T7N0_PLAVI</name>
<keyword evidence="1" id="KW-0812">Transmembrane</keyword>
<feature type="transmembrane region" description="Helical" evidence="1">
    <location>
        <begin position="227"/>
        <end position="249"/>
    </location>
</feature>
<gene>
    <name evidence="2" type="ORF">PVMG_04876</name>
</gene>
<proteinExistence type="predicted"/>